<proteinExistence type="inferred from homology"/>
<dbReference type="InterPro" id="IPR032859">
    <property type="entry name" value="KH_dom-like"/>
</dbReference>
<evidence type="ECO:0000313" key="14">
    <source>
        <dbReference type="Proteomes" id="UP000185934"/>
    </source>
</evidence>
<dbReference type="FunFam" id="3.40.50.300:FF:000057">
    <property type="entry name" value="GTPase Der"/>
    <property type="match status" value="1"/>
</dbReference>
<dbReference type="PRINTS" id="PR00326">
    <property type="entry name" value="GTP1OBG"/>
</dbReference>
<comment type="subunit">
    <text evidence="9">Associates with the 50S ribosomal subunit.</text>
</comment>
<evidence type="ECO:0000259" key="12">
    <source>
        <dbReference type="PROSITE" id="PS51712"/>
    </source>
</evidence>
<evidence type="ECO:0000313" key="13">
    <source>
        <dbReference type="EMBL" id="APV44895.1"/>
    </source>
</evidence>
<dbReference type="OrthoDB" id="9805918at2"/>
<evidence type="ECO:0000256" key="1">
    <source>
        <dbReference type="ARBA" id="ARBA00008279"/>
    </source>
</evidence>
<dbReference type="CDD" id="cd01895">
    <property type="entry name" value="EngA2"/>
    <property type="match status" value="1"/>
</dbReference>
<feature type="binding site" evidence="9">
    <location>
        <begin position="121"/>
        <end position="124"/>
    </location>
    <ligand>
        <name>GTP</name>
        <dbReference type="ChEBI" id="CHEBI:37565"/>
        <label>1</label>
    </ligand>
</feature>
<evidence type="ECO:0000256" key="11">
    <source>
        <dbReference type="RuleBase" id="RU004481"/>
    </source>
</evidence>
<protein>
    <recommendedName>
        <fullName evidence="2 9">GTPase Der</fullName>
    </recommendedName>
    <alternativeName>
        <fullName evidence="7 9">GTP-binding protein EngA</fullName>
    </alternativeName>
</protein>
<evidence type="ECO:0000256" key="2">
    <source>
        <dbReference type="ARBA" id="ARBA00020953"/>
    </source>
</evidence>
<dbReference type="Pfam" id="PF01926">
    <property type="entry name" value="MMR_HSR1"/>
    <property type="match status" value="2"/>
</dbReference>
<evidence type="ECO:0000256" key="4">
    <source>
        <dbReference type="ARBA" id="ARBA00022737"/>
    </source>
</evidence>
<keyword evidence="4 11" id="KW-0677">Repeat</keyword>
<evidence type="ECO:0000256" key="9">
    <source>
        <dbReference type="HAMAP-Rule" id="MF_00195"/>
    </source>
</evidence>
<dbReference type="GO" id="GO:0043022">
    <property type="term" value="F:ribosome binding"/>
    <property type="evidence" value="ECO:0007669"/>
    <property type="project" value="TreeGrafter"/>
</dbReference>
<dbReference type="Pfam" id="PF14714">
    <property type="entry name" value="KH_dom-like"/>
    <property type="match status" value="1"/>
</dbReference>
<dbReference type="InterPro" id="IPR016484">
    <property type="entry name" value="GTPase_Der"/>
</dbReference>
<dbReference type="CDD" id="cd01894">
    <property type="entry name" value="EngA1"/>
    <property type="match status" value="1"/>
</dbReference>
<name>A0A1P8F8X3_9CHLR</name>
<evidence type="ECO:0000256" key="5">
    <source>
        <dbReference type="ARBA" id="ARBA00022741"/>
    </source>
</evidence>
<dbReference type="PIRSF" id="PIRSF006485">
    <property type="entry name" value="GTP-binding_EngA"/>
    <property type="match status" value="1"/>
</dbReference>
<feature type="domain" description="EngA-type G" evidence="12">
    <location>
        <begin position="5"/>
        <end position="169"/>
    </location>
</feature>
<evidence type="ECO:0000256" key="6">
    <source>
        <dbReference type="ARBA" id="ARBA00023134"/>
    </source>
</evidence>
<dbReference type="NCBIfam" id="TIGR03594">
    <property type="entry name" value="GTPase_EngA"/>
    <property type="match status" value="1"/>
</dbReference>
<dbReference type="EMBL" id="CP018258">
    <property type="protein sequence ID" value="APV44895.1"/>
    <property type="molecule type" value="Genomic_DNA"/>
</dbReference>
<feature type="binding site" evidence="9">
    <location>
        <begin position="296"/>
        <end position="299"/>
    </location>
    <ligand>
        <name>GTP</name>
        <dbReference type="ChEBI" id="CHEBI:37565"/>
        <label>2</label>
    </ligand>
</feature>
<dbReference type="Proteomes" id="UP000185934">
    <property type="component" value="Chromosome"/>
</dbReference>
<dbReference type="AlphaFoldDB" id="A0A1P8F8X3"/>
<dbReference type="FunFam" id="3.40.50.300:FF:000040">
    <property type="entry name" value="GTPase Der"/>
    <property type="match status" value="1"/>
</dbReference>
<dbReference type="PROSITE" id="PS51712">
    <property type="entry name" value="G_ENGA"/>
    <property type="match status" value="2"/>
</dbReference>
<dbReference type="GO" id="GO:0042254">
    <property type="term" value="P:ribosome biogenesis"/>
    <property type="evidence" value="ECO:0007669"/>
    <property type="project" value="UniProtKB-KW"/>
</dbReference>
<feature type="binding site" evidence="9">
    <location>
        <begin position="11"/>
        <end position="18"/>
    </location>
    <ligand>
        <name>GTP</name>
        <dbReference type="ChEBI" id="CHEBI:37565"/>
        <label>1</label>
    </ligand>
</feature>
<feature type="binding site" evidence="9">
    <location>
        <begin position="58"/>
        <end position="62"/>
    </location>
    <ligand>
        <name>GTP</name>
        <dbReference type="ChEBI" id="CHEBI:37565"/>
        <label>1</label>
    </ligand>
</feature>
<gene>
    <name evidence="9" type="primary">der</name>
    <name evidence="13" type="ORF">Dform_01574</name>
</gene>
<comment type="function">
    <text evidence="8 9 11">GTPase that plays an essential role in the late steps of ribosome biogenesis.</text>
</comment>
<keyword evidence="5 9" id="KW-0547">Nucleotide-binding</keyword>
<dbReference type="PANTHER" id="PTHR43834">
    <property type="entry name" value="GTPASE DER"/>
    <property type="match status" value="1"/>
</dbReference>
<sequence length="437" mass="47542">MTSQPSVAIVGRQNVGKSTLLNRLTGRRQAITEDLPGTTRDRLYIPMNHAGRDFELVDTGGMEPLPQDTIARSVNDQVRSAMKAASVVVFLVDAKAGLTPQDHEIADEVRKSGKPVVLAVNKADNARLSLHAAEFHSLGFGEPMPVSAFHGRGVEDLLDRVVELLPEPEAVAKAAPGLRIAIAGRANVGKSSLLNALVGAERMIVSPIPGTTRDSIDTPIDTASGSVVLIDTAGIRRRGKIERGVEEYSVIRSLNAIDRADIVLIVLDASEPATAQDTHIAGYARDQGRGLILVVNKTDLLENVDMTEYDRNMAARFKFIPYAERLYVSARTGDGVDRVIPTSFEIQSERAKRIPTPDLNSLVRQALARHAPPSAGGKLLKVLYATQVGVCPPEIVFFVNDPKLVHFSFERFLENRLREVFGFAGTPIKFTFKSRGE</sequence>
<dbReference type="STRING" id="1839801.Dform_01574"/>
<keyword evidence="3 9" id="KW-0690">Ribosome biogenesis</keyword>
<dbReference type="InterPro" id="IPR006073">
    <property type="entry name" value="GTP-bd"/>
</dbReference>
<dbReference type="NCBIfam" id="TIGR00231">
    <property type="entry name" value="small_GTP"/>
    <property type="match status" value="2"/>
</dbReference>
<evidence type="ECO:0000256" key="8">
    <source>
        <dbReference type="ARBA" id="ARBA00053470"/>
    </source>
</evidence>
<keyword evidence="6 9" id="KW-0342">GTP-binding</keyword>
<dbReference type="Gene3D" id="3.40.50.300">
    <property type="entry name" value="P-loop containing nucleotide triphosphate hydrolases"/>
    <property type="match status" value="2"/>
</dbReference>
<dbReference type="HAMAP" id="MF_00195">
    <property type="entry name" value="GTPase_Der"/>
    <property type="match status" value="1"/>
</dbReference>
<evidence type="ECO:0000256" key="10">
    <source>
        <dbReference type="PROSITE-ProRule" id="PRU01049"/>
    </source>
</evidence>
<feature type="binding site" evidence="9">
    <location>
        <begin position="184"/>
        <end position="191"/>
    </location>
    <ligand>
        <name>GTP</name>
        <dbReference type="ChEBI" id="CHEBI:37565"/>
        <label>2</label>
    </ligand>
</feature>
<dbReference type="RefSeq" id="WP_076004506.1">
    <property type="nucleotide sequence ID" value="NZ_CP018258.1"/>
</dbReference>
<feature type="domain" description="EngA-type G" evidence="12">
    <location>
        <begin position="178"/>
        <end position="351"/>
    </location>
</feature>
<keyword evidence="14" id="KW-1185">Reference proteome</keyword>
<dbReference type="SUPFAM" id="SSF52540">
    <property type="entry name" value="P-loop containing nucleoside triphosphate hydrolases"/>
    <property type="match status" value="2"/>
</dbReference>
<feature type="binding site" evidence="9">
    <location>
        <begin position="231"/>
        <end position="235"/>
    </location>
    <ligand>
        <name>GTP</name>
        <dbReference type="ChEBI" id="CHEBI:37565"/>
        <label>2</label>
    </ligand>
</feature>
<dbReference type="Gene3D" id="3.30.300.20">
    <property type="match status" value="1"/>
</dbReference>
<comment type="similarity">
    <text evidence="1 9 10 11">Belongs to the TRAFAC class TrmE-Era-EngA-EngB-Septin-like GTPase superfamily. EngA (Der) GTPase family.</text>
</comment>
<dbReference type="InterPro" id="IPR027417">
    <property type="entry name" value="P-loop_NTPase"/>
</dbReference>
<dbReference type="InterPro" id="IPR015946">
    <property type="entry name" value="KH_dom-like_a/b"/>
</dbReference>
<dbReference type="InterPro" id="IPR005225">
    <property type="entry name" value="Small_GTP-bd"/>
</dbReference>
<organism evidence="13 14">
    <name type="scientific">Dehalogenimonas formicexedens</name>
    <dbReference type="NCBI Taxonomy" id="1839801"/>
    <lineage>
        <taxon>Bacteria</taxon>
        <taxon>Bacillati</taxon>
        <taxon>Chloroflexota</taxon>
        <taxon>Dehalococcoidia</taxon>
        <taxon>Dehalococcoidales</taxon>
        <taxon>Dehalococcoidaceae</taxon>
        <taxon>Dehalogenimonas</taxon>
    </lineage>
</organism>
<dbReference type="InterPro" id="IPR003593">
    <property type="entry name" value="AAA+_ATPase"/>
</dbReference>
<dbReference type="GO" id="GO:0005525">
    <property type="term" value="F:GTP binding"/>
    <property type="evidence" value="ECO:0007669"/>
    <property type="project" value="UniProtKB-UniRule"/>
</dbReference>
<evidence type="ECO:0000256" key="7">
    <source>
        <dbReference type="ARBA" id="ARBA00032345"/>
    </source>
</evidence>
<dbReference type="SMART" id="SM00382">
    <property type="entry name" value="AAA"/>
    <property type="match status" value="2"/>
</dbReference>
<evidence type="ECO:0000256" key="3">
    <source>
        <dbReference type="ARBA" id="ARBA00022517"/>
    </source>
</evidence>
<reference evidence="14" key="1">
    <citation type="submission" date="2016-11" db="EMBL/GenBank/DDBJ databases">
        <title>Dehalogenimonas formicexedens sp. nov., a chlorinated alkane respiring bacterium isolated from contaminated groundwater.</title>
        <authorList>
            <person name="Key T.A."/>
            <person name="Bowman K.S."/>
            <person name="Lee I."/>
            <person name="Chun J."/>
            <person name="Albuquerque L."/>
            <person name="da Costa M.S."/>
            <person name="Rainey F.A."/>
            <person name="Moe W.M."/>
        </authorList>
    </citation>
    <scope>NUCLEOTIDE SEQUENCE [LARGE SCALE GENOMIC DNA]</scope>
    <source>
        <strain evidence="14">NSZ-14</strain>
    </source>
</reference>
<dbReference type="PANTHER" id="PTHR43834:SF6">
    <property type="entry name" value="GTPASE DER"/>
    <property type="match status" value="1"/>
</dbReference>
<accession>A0A1P8F8X3</accession>
<dbReference type="FunFam" id="3.30.300.20:FF:000004">
    <property type="entry name" value="GTPase Der"/>
    <property type="match status" value="1"/>
</dbReference>
<dbReference type="InterPro" id="IPR031166">
    <property type="entry name" value="G_ENGA"/>
</dbReference>
<dbReference type="KEGG" id="dfo:Dform_01574"/>